<name>B0EFS7_ENTDS</name>
<dbReference type="KEGG" id="edi:EDI_034040"/>
<dbReference type="Pfam" id="PF02545">
    <property type="entry name" value="Maf"/>
    <property type="match status" value="1"/>
</dbReference>
<keyword evidence="2" id="KW-0378">Hydrolase</keyword>
<dbReference type="RefSeq" id="XP_001737114.1">
    <property type="nucleotide sequence ID" value="XM_001737062.1"/>
</dbReference>
<dbReference type="GO" id="GO:0047429">
    <property type="term" value="F:nucleoside triphosphate diphosphatase activity"/>
    <property type="evidence" value="ECO:0007669"/>
    <property type="project" value="InterPro"/>
</dbReference>
<gene>
    <name evidence="3" type="ORF">EDI_034040</name>
</gene>
<evidence type="ECO:0000256" key="2">
    <source>
        <dbReference type="ARBA" id="ARBA00022801"/>
    </source>
</evidence>
<dbReference type="OrthoDB" id="10267058at2759"/>
<dbReference type="PANTHER" id="PTHR43213">
    <property type="entry name" value="BIFUNCTIONAL DTTP/UTP PYROPHOSPHATASE/METHYLTRANSFERASE PROTEIN-RELATED"/>
    <property type="match status" value="1"/>
</dbReference>
<evidence type="ECO:0000256" key="1">
    <source>
        <dbReference type="ARBA" id="ARBA00001968"/>
    </source>
</evidence>
<dbReference type="VEuPathDB" id="AmoebaDB:EDI_034040"/>
<dbReference type="EMBL" id="DS549096">
    <property type="protein sequence ID" value="EDR26623.1"/>
    <property type="molecule type" value="Genomic_DNA"/>
</dbReference>
<evidence type="ECO:0000313" key="3">
    <source>
        <dbReference type="EMBL" id="EDR26623.1"/>
    </source>
</evidence>
<comment type="cofactor">
    <cofactor evidence="1">
        <name>a divalent metal cation</name>
        <dbReference type="ChEBI" id="CHEBI:60240"/>
    </cofactor>
</comment>
<dbReference type="OMA" id="RDQRMHK"/>
<dbReference type="PIRSF" id="PIRSF006305">
    <property type="entry name" value="Maf"/>
    <property type="match status" value="1"/>
</dbReference>
<evidence type="ECO:0000313" key="4">
    <source>
        <dbReference type="Proteomes" id="UP000008076"/>
    </source>
</evidence>
<dbReference type="HAMAP" id="MF_00528">
    <property type="entry name" value="Maf"/>
    <property type="match status" value="1"/>
</dbReference>
<reference evidence="4" key="1">
    <citation type="submission" date="2007-12" db="EMBL/GenBank/DDBJ databases">
        <title>Annotation of Entamoeba dispar SAW760.</title>
        <authorList>
            <person name="Lorenzi H."/>
            <person name="Inman J."/>
            <person name="Schobel S."/>
            <person name="Amedeo P."/>
            <person name="Caler E."/>
        </authorList>
    </citation>
    <scope>NUCLEOTIDE SEQUENCE [LARGE SCALE GENOMIC DNA]</scope>
    <source>
        <strain evidence="4">ATCC PRA-260 / SAW760</strain>
    </source>
</reference>
<dbReference type="Gene3D" id="3.90.950.10">
    <property type="match status" value="1"/>
</dbReference>
<dbReference type="SUPFAM" id="SSF52972">
    <property type="entry name" value="ITPase-like"/>
    <property type="match status" value="1"/>
</dbReference>
<dbReference type="InterPro" id="IPR003697">
    <property type="entry name" value="Maf-like"/>
</dbReference>
<sequence length="211" mass="24066">MLLEYLGTINSKKIILASQSPRRKIILEQMGLKFEIHASKFEENLDKKLFKGPVDYVKANAEGKTMDVASRYPDADLIIGCDTVVLFNNEILEKPKNAEDASRILHKLSGNTHEVISVVCLVYPKIQIDGKPLTQIFDEHTKVQFCHMTDAFINKYIECGYCYDKAGAYGIQDNAGPTFISRIDGCYWNVVGFPSFRFCEHLIEIVKKYWN</sequence>
<protein>
    <submittedName>
        <fullName evidence="3">Maf protein, putative</fullName>
    </submittedName>
</protein>
<dbReference type="NCBIfam" id="TIGR00172">
    <property type="entry name" value="maf"/>
    <property type="match status" value="1"/>
</dbReference>
<dbReference type="eggNOG" id="KOG1509">
    <property type="taxonomic scope" value="Eukaryota"/>
</dbReference>
<accession>B0EFS7</accession>
<dbReference type="PANTHER" id="PTHR43213:SF5">
    <property type="entry name" value="BIFUNCTIONAL DTTP_UTP PYROPHOSPHATASE_METHYLTRANSFERASE PROTEIN-RELATED"/>
    <property type="match status" value="1"/>
</dbReference>
<dbReference type="Proteomes" id="UP000008076">
    <property type="component" value="Unassembled WGS sequence"/>
</dbReference>
<organism evidence="4">
    <name type="scientific">Entamoeba dispar (strain ATCC PRA-260 / SAW760)</name>
    <dbReference type="NCBI Taxonomy" id="370354"/>
    <lineage>
        <taxon>Eukaryota</taxon>
        <taxon>Amoebozoa</taxon>
        <taxon>Evosea</taxon>
        <taxon>Archamoebae</taxon>
        <taxon>Mastigamoebida</taxon>
        <taxon>Entamoebidae</taxon>
        <taxon>Entamoeba</taxon>
    </lineage>
</organism>
<proteinExistence type="inferred from homology"/>
<dbReference type="AlphaFoldDB" id="B0EFS7"/>
<keyword evidence="4" id="KW-1185">Reference proteome</keyword>
<dbReference type="CDD" id="cd00555">
    <property type="entry name" value="Maf"/>
    <property type="match status" value="1"/>
</dbReference>
<dbReference type="InterPro" id="IPR029001">
    <property type="entry name" value="ITPase-like_fam"/>
</dbReference>
<dbReference type="GeneID" id="5882132"/>